<keyword evidence="3" id="KW-1185">Reference proteome</keyword>
<accession>A0A439CRF7</accession>
<dbReference type="GO" id="GO:0000747">
    <property type="term" value="P:conjugation with cellular fusion"/>
    <property type="evidence" value="ECO:0007669"/>
    <property type="project" value="TreeGrafter"/>
</dbReference>
<evidence type="ECO:0000313" key="3">
    <source>
        <dbReference type="Proteomes" id="UP000286045"/>
    </source>
</evidence>
<organism evidence="2 3">
    <name type="scientific">Xylaria grammica</name>
    <dbReference type="NCBI Taxonomy" id="363999"/>
    <lineage>
        <taxon>Eukaryota</taxon>
        <taxon>Fungi</taxon>
        <taxon>Dikarya</taxon>
        <taxon>Ascomycota</taxon>
        <taxon>Pezizomycotina</taxon>
        <taxon>Sordariomycetes</taxon>
        <taxon>Xylariomycetidae</taxon>
        <taxon>Xylariales</taxon>
        <taxon>Xylariaceae</taxon>
        <taxon>Xylaria</taxon>
    </lineage>
</organism>
<dbReference type="EMBL" id="RYZI01000522">
    <property type="protein sequence ID" value="RWA04755.1"/>
    <property type="molecule type" value="Genomic_DNA"/>
</dbReference>
<evidence type="ECO:0000256" key="1">
    <source>
        <dbReference type="SAM" id="Phobius"/>
    </source>
</evidence>
<sequence>MAYQVTLSLRYPKFHEFLIAFGIVSIILWSFVLAGCTSSSGLRNVYLFALSYEKDSSVTESDPLLTNKNITQVLGSQISDSAEIIREVRVGYLAMCIAFRSGVWSCGTNVQQLAALVSSGDEDPLNLLRLAQRARTRILFYPLMSVPSHFTPKAGH</sequence>
<name>A0A439CRF7_9PEZI</name>
<keyword evidence="1" id="KW-0472">Membrane</keyword>
<dbReference type="Proteomes" id="UP000286045">
    <property type="component" value="Unassembled WGS sequence"/>
</dbReference>
<dbReference type="PANTHER" id="PTHR28092">
    <property type="entry name" value="FACTOR-INDUCED GENE 1 PROTEIN"/>
    <property type="match status" value="1"/>
</dbReference>
<dbReference type="GO" id="GO:0043332">
    <property type="term" value="C:mating projection tip"/>
    <property type="evidence" value="ECO:0007669"/>
    <property type="project" value="TreeGrafter"/>
</dbReference>
<protein>
    <submittedName>
        <fullName evidence="2">Uncharacterized protein</fullName>
    </submittedName>
</protein>
<dbReference type="InterPro" id="IPR033481">
    <property type="entry name" value="Dni1/Fig1"/>
</dbReference>
<keyword evidence="1" id="KW-0812">Transmembrane</keyword>
<dbReference type="PANTHER" id="PTHR28092:SF1">
    <property type="entry name" value="FACTOR-INDUCED GENE 1 PROTEIN"/>
    <property type="match status" value="1"/>
</dbReference>
<proteinExistence type="predicted"/>
<gene>
    <name evidence="2" type="ORF">EKO27_g10349</name>
</gene>
<reference evidence="2 3" key="1">
    <citation type="submission" date="2018-12" db="EMBL/GenBank/DDBJ databases">
        <title>Draft genome sequence of Xylaria grammica IHI A82.</title>
        <authorList>
            <person name="Buettner E."/>
            <person name="Kellner H."/>
        </authorList>
    </citation>
    <scope>NUCLEOTIDE SEQUENCE [LARGE SCALE GENOMIC DNA]</scope>
    <source>
        <strain evidence="2 3">IHI A82</strain>
    </source>
</reference>
<dbReference type="Pfam" id="PF12351">
    <property type="entry name" value="Fig1"/>
    <property type="match status" value="1"/>
</dbReference>
<dbReference type="GO" id="GO:0016020">
    <property type="term" value="C:membrane"/>
    <property type="evidence" value="ECO:0007669"/>
    <property type="project" value="InterPro"/>
</dbReference>
<evidence type="ECO:0000313" key="2">
    <source>
        <dbReference type="EMBL" id="RWA04755.1"/>
    </source>
</evidence>
<comment type="caution">
    <text evidence="2">The sequence shown here is derived from an EMBL/GenBank/DDBJ whole genome shotgun (WGS) entry which is preliminary data.</text>
</comment>
<dbReference type="AlphaFoldDB" id="A0A439CRF7"/>
<keyword evidence="1" id="KW-1133">Transmembrane helix</keyword>
<feature type="transmembrane region" description="Helical" evidence="1">
    <location>
        <begin position="17"/>
        <end position="36"/>
    </location>
</feature>